<dbReference type="RefSeq" id="WP_184754251.1">
    <property type="nucleotide sequence ID" value="NZ_BAABEK010000014.1"/>
</dbReference>
<reference evidence="2 3" key="1">
    <citation type="submission" date="2020-08" db="EMBL/GenBank/DDBJ databases">
        <title>Sequencing the genomes of 1000 actinobacteria strains.</title>
        <authorList>
            <person name="Klenk H.-P."/>
        </authorList>
    </citation>
    <scope>NUCLEOTIDE SEQUENCE [LARGE SCALE GENOMIC DNA]</scope>
    <source>
        <strain evidence="2 3">DSM 43023</strain>
    </source>
</reference>
<keyword evidence="1" id="KW-0472">Membrane</keyword>
<proteinExistence type="predicted"/>
<sequence>MTTTFMRLPVALIEFPLTFILVFFIPIASQDSGNAVGTVAEQLFAAIR</sequence>
<keyword evidence="3" id="KW-1185">Reference proteome</keyword>
<keyword evidence="1" id="KW-0812">Transmembrane</keyword>
<dbReference type="AlphaFoldDB" id="A0A7W7RUW4"/>
<name>A0A7W7RUW4_9ACTN</name>
<feature type="transmembrane region" description="Helical" evidence="1">
    <location>
        <begin position="6"/>
        <end position="25"/>
    </location>
</feature>
<comment type="caution">
    <text evidence="2">The sequence shown here is derived from an EMBL/GenBank/DDBJ whole genome shotgun (WGS) entry which is preliminary data.</text>
</comment>
<dbReference type="EMBL" id="JACHJU010000001">
    <property type="protein sequence ID" value="MBB4937973.1"/>
    <property type="molecule type" value="Genomic_DNA"/>
</dbReference>
<evidence type="ECO:0000256" key="1">
    <source>
        <dbReference type="SAM" id="Phobius"/>
    </source>
</evidence>
<keyword evidence="1" id="KW-1133">Transmembrane helix</keyword>
<evidence type="ECO:0000313" key="3">
    <source>
        <dbReference type="Proteomes" id="UP000534286"/>
    </source>
</evidence>
<accession>A0A7W7RUW4</accession>
<organism evidence="2 3">
    <name type="scientific">Streptosporangium album</name>
    <dbReference type="NCBI Taxonomy" id="47479"/>
    <lineage>
        <taxon>Bacteria</taxon>
        <taxon>Bacillati</taxon>
        <taxon>Actinomycetota</taxon>
        <taxon>Actinomycetes</taxon>
        <taxon>Streptosporangiales</taxon>
        <taxon>Streptosporangiaceae</taxon>
        <taxon>Streptosporangium</taxon>
    </lineage>
</organism>
<evidence type="ECO:0000313" key="2">
    <source>
        <dbReference type="EMBL" id="MBB4937973.1"/>
    </source>
</evidence>
<gene>
    <name evidence="2" type="ORF">FHR32_002278</name>
</gene>
<dbReference type="Proteomes" id="UP000534286">
    <property type="component" value="Unassembled WGS sequence"/>
</dbReference>
<protein>
    <submittedName>
        <fullName evidence="2">Uncharacterized protein</fullName>
    </submittedName>
</protein>